<dbReference type="Gene3D" id="1.20.1260.120">
    <property type="entry name" value="Protein of unknown function DUF2935"/>
    <property type="match status" value="1"/>
</dbReference>
<dbReference type="OrthoDB" id="1807405at2"/>
<evidence type="ECO:0008006" key="3">
    <source>
        <dbReference type="Google" id="ProtNLM"/>
    </source>
</evidence>
<dbReference type="AlphaFoldDB" id="A0A3S9SZG0"/>
<dbReference type="Pfam" id="PF11155">
    <property type="entry name" value="DUF2935"/>
    <property type="match status" value="1"/>
</dbReference>
<keyword evidence="2" id="KW-1185">Reference proteome</keyword>
<proteinExistence type="predicted"/>
<dbReference type="EMBL" id="CP016379">
    <property type="protein sequence ID" value="AZR73664.1"/>
    <property type="molecule type" value="Genomic_DNA"/>
</dbReference>
<dbReference type="InterPro" id="IPR021328">
    <property type="entry name" value="CotB-like"/>
</dbReference>
<dbReference type="SUPFAM" id="SSF158430">
    <property type="entry name" value="Bacillus cereus metalloprotein-like"/>
    <property type="match status" value="1"/>
</dbReference>
<organism evidence="1 2">
    <name type="scientific">Anoxybacter fermentans</name>
    <dbReference type="NCBI Taxonomy" id="1323375"/>
    <lineage>
        <taxon>Bacteria</taxon>
        <taxon>Bacillati</taxon>
        <taxon>Bacillota</taxon>
        <taxon>Clostridia</taxon>
        <taxon>Halanaerobiales</taxon>
        <taxon>Anoxybacter</taxon>
    </lineage>
</organism>
<dbReference type="RefSeq" id="WP_127017009.1">
    <property type="nucleotide sequence ID" value="NZ_CP016379.1"/>
</dbReference>
<gene>
    <name evidence="1" type="ORF">BBF96_09865</name>
</gene>
<evidence type="ECO:0000313" key="2">
    <source>
        <dbReference type="Proteomes" id="UP000267250"/>
    </source>
</evidence>
<dbReference type="KEGG" id="aft:BBF96_09865"/>
<protein>
    <recommendedName>
        <fullName evidence="3">Hemerythrin-like domain-containing protein</fullName>
    </recommendedName>
</protein>
<accession>A0A3S9SZG0</accession>
<name>A0A3S9SZG0_9FIRM</name>
<dbReference type="Proteomes" id="UP000267250">
    <property type="component" value="Chromosome"/>
</dbReference>
<evidence type="ECO:0000313" key="1">
    <source>
        <dbReference type="EMBL" id="AZR73664.1"/>
    </source>
</evidence>
<reference evidence="1 2" key="1">
    <citation type="submission" date="2016-07" db="EMBL/GenBank/DDBJ databases">
        <title>Genome and transcriptome analysis of iron-reducing fermentative bacteria Anoxybacter fermentans.</title>
        <authorList>
            <person name="Zeng X."/>
            <person name="Shao Z."/>
        </authorList>
    </citation>
    <scope>NUCLEOTIDE SEQUENCE [LARGE SCALE GENOMIC DNA]</scope>
    <source>
        <strain evidence="1 2">DY22613</strain>
    </source>
</reference>
<sequence>MCYFTISHSLNYVLWELMLWSSISKEHQTFLLTVADLTDKDLSSEIEKDLMQFHNLFEKIENETIRLKEKLQYYYPVYRKLSGLLKRFLIINKKFIPVLEKLKSYGKDEPVWQMLVGHIEGEHRYMEKLFKNLLY</sequence>